<dbReference type="RefSeq" id="WP_116185407.1">
    <property type="nucleotide sequence ID" value="NZ_QTJX01000004.1"/>
</dbReference>
<protein>
    <submittedName>
        <fullName evidence="2">Conjugal transfer protein TraK</fullName>
    </submittedName>
</protein>
<evidence type="ECO:0000256" key="1">
    <source>
        <dbReference type="SAM" id="Phobius"/>
    </source>
</evidence>
<dbReference type="OrthoDB" id="1039148at2"/>
<dbReference type="Proteomes" id="UP000261828">
    <property type="component" value="Unassembled WGS sequence"/>
</dbReference>
<reference evidence="2 3" key="1">
    <citation type="submission" date="2018-08" db="EMBL/GenBank/DDBJ databases">
        <title>Muricauda nanhaiensis sp. nov., isolated from seawater of the South China Sea.</title>
        <authorList>
            <person name="Dang Y."/>
        </authorList>
    </citation>
    <scope>NUCLEOTIDE SEQUENCE [LARGE SCALE GENOMIC DNA]</scope>
    <source>
        <strain evidence="2 3">SM1704</strain>
    </source>
</reference>
<proteinExistence type="predicted"/>
<sequence length="205" mass="23909">MKTPYKNIYEVLKTNRFIVLTVVTMAMLSTIASSIISFKMYHKSLDGSFAIGKNGEVIPLQWVQQKENLKVETLEHLRLFHTYFYDIDATNFEMNIEKALWLGNSTVDNVYRQKKADGVYNRLMQYSLVQKVISIDSEIDLKAEPYPFRTTTVFQVNRGSIIDTYELVTTGKILHLEKRNFPKNTHGLLITDYFENTLKKIDYEN</sequence>
<dbReference type="EMBL" id="QTJX01000004">
    <property type="protein sequence ID" value="RDY58411.1"/>
    <property type="molecule type" value="Genomic_DNA"/>
</dbReference>
<dbReference type="AlphaFoldDB" id="A0A371JMP6"/>
<organism evidence="2 3">
    <name type="scientific">Flagellimonas nanhaiensis</name>
    <dbReference type="NCBI Taxonomy" id="2292706"/>
    <lineage>
        <taxon>Bacteria</taxon>
        <taxon>Pseudomonadati</taxon>
        <taxon>Bacteroidota</taxon>
        <taxon>Flavobacteriia</taxon>
        <taxon>Flavobacteriales</taxon>
        <taxon>Flavobacteriaceae</taxon>
        <taxon>Flagellimonas</taxon>
    </lineage>
</organism>
<keyword evidence="1" id="KW-1133">Transmembrane helix</keyword>
<evidence type="ECO:0000313" key="3">
    <source>
        <dbReference type="Proteomes" id="UP000261828"/>
    </source>
</evidence>
<feature type="transmembrane region" description="Helical" evidence="1">
    <location>
        <begin position="17"/>
        <end position="38"/>
    </location>
</feature>
<name>A0A371JMP6_9FLAO</name>
<gene>
    <name evidence="2" type="ORF">DX873_15535</name>
</gene>
<evidence type="ECO:0000313" key="2">
    <source>
        <dbReference type="EMBL" id="RDY58411.1"/>
    </source>
</evidence>
<keyword evidence="3" id="KW-1185">Reference proteome</keyword>
<comment type="caution">
    <text evidence="2">The sequence shown here is derived from an EMBL/GenBank/DDBJ whole genome shotgun (WGS) entry which is preliminary data.</text>
</comment>
<keyword evidence="1" id="KW-0472">Membrane</keyword>
<keyword evidence="1" id="KW-0812">Transmembrane</keyword>
<accession>A0A371JMP6</accession>